<dbReference type="InterPro" id="IPR054596">
    <property type="entry name" value="PARP14_WWE"/>
</dbReference>
<organism evidence="12 13">
    <name type="scientific">Xenopus tropicalis</name>
    <name type="common">Western clawed frog</name>
    <name type="synonym">Silurana tropicalis</name>
    <dbReference type="NCBI Taxonomy" id="8364"/>
    <lineage>
        <taxon>Eukaryota</taxon>
        <taxon>Metazoa</taxon>
        <taxon>Chordata</taxon>
        <taxon>Craniata</taxon>
        <taxon>Vertebrata</taxon>
        <taxon>Euteleostomi</taxon>
        <taxon>Amphibia</taxon>
        <taxon>Batrachia</taxon>
        <taxon>Anura</taxon>
        <taxon>Pipoidea</taxon>
        <taxon>Pipidae</taxon>
        <taxon>Xenopodinae</taxon>
        <taxon>Xenopus</taxon>
        <taxon>Silurana</taxon>
    </lineage>
</organism>
<evidence type="ECO:0000259" key="10">
    <source>
        <dbReference type="PROSITE" id="PS51059"/>
    </source>
</evidence>
<feature type="domain" description="Macro" evidence="11">
    <location>
        <begin position="994"/>
        <end position="1185"/>
    </location>
</feature>
<dbReference type="GO" id="GO:0003714">
    <property type="term" value="F:transcription corepressor activity"/>
    <property type="evidence" value="ECO:0000318"/>
    <property type="project" value="GO_Central"/>
</dbReference>
<name>A0A8J1IUI7_XENTR</name>
<feature type="region of interest" description="Disordered" evidence="8">
    <location>
        <begin position="90"/>
        <end position="136"/>
    </location>
</feature>
<evidence type="ECO:0000256" key="7">
    <source>
        <dbReference type="RuleBase" id="RU362114"/>
    </source>
</evidence>
<sequence>MGDTDTFPFPVALEWNLGPEKLKELKNKLLVYFQSKSKSNGGECVIRDPDCTPGYVLIHFSQETAQQQVLQRESHTLTLSGGEKLKLHVRLPGATPPIGGKDLNNQQSQENLQQQLDTEDPPQGPNTGSHDSPPPVILIGNVQDSCSLEMLNLLVESVSGKQEDSDFHVEMIPEFCSAALTFTCNVDFYSFMGDFSRNHRVKQLKLTAKPLEATNVIRAENLPPNTGEDHLMIYFESPQHGAGKVEDVVLFPQEEAAVITFHDKGAAEMVMAKQHMFGKKPISVYPYYESLGLTLYGEKGPCVTLPEPLEVPVSPYVLEFILGDPQIKGDIDKKMADKNCEMTWPDPNCPNPTIKLSIPSSISSHLRTVAKIVRTWRDQVSTEFSLFISKFKVAEYDVIPPVWEAIKGEASSSTYRGVLVKPDLSKHKVFLAGLSKVMTKEEETFRALVENTTRQIDRQNNSLAKAVPLSPARYEIMKTNGLEKSLQKSFPKLKISYDIEAKNIELYGLKEEVLGSQCEILSMEKGFKRKPITLEGHVVKFLQAAGHEELSCFLFIRHNINAMFEVEDNEVALTGLSMKDLSEAEAQMGRELVCKQLTVEDKMIIQKHEWKSLKKNLHETLNAEKQTIVIEEFPRGAENQVVIAGLAPSVGKASQQIHDFLEMNTPIQKDIPVTSVAVIQFIMEKKEQDMNKIKKNVEIAMKHRTISMYGPRPYVQEAVGLMENVLASLHWDVLEIRKPGAKKFCLKNKELHVNTAKTKYNCVIHLQEDGEDGFIPDVKCEGVLHYQVNLPGGVTVAVYKDDLARHSVDVVVNAANEDLKHIGGLAGALLRAAGPKLQTDCDQIIKIRGRLSAGDAVITDAGNLPCKQVIHAVGPVWNAFFPGKCDRQLHKAITSCLDLAARKGHRSIGIPAVSSGIFGFPLKRCVTHILGSIKAYVEDNSAHSTIKQIHLVALESATVQAFTDALRAESEQLKVGSAPKATSDVTINKREKSPSPTRVTNSQEQTVTTNEGLIIKVIQQAIEDSTTDVIVNNVGQKLQLNEWQISRALAARAGPQLQQLLSNSSQGASAPNGSVFSTDGCNLNCAKVLHVVMPQWDRRVGERVLRKSIKSCLKLTEQQSLQSISIPAIGTGKLGYPKDLVAAVTFKEILHFSSKAQSLQEVNIVLHPRDTENIQVFSKELQRLCREDSPSDTNSPSRTSSDFFGTVTSPALGVHEMRIGPITYQVKTGDITKENTDIIVNSTNNSFTLQSGVSKAILDAAGPSVTLECQQLGGNPSVASSSAMGKMAALLSGLPYGTQGQTSFILTQSGNLQCTNILHVVGQTDPKCIQRCVLDVLQECNRLQMASVALPAMGTGAGQVPASIVAGAMLDGVEDFVKSQAAPSVTTVRIVIFQQPMLSDFYTSMKGKEGTAVSQPQSMFSKLYSWALPAKKKPTQKLTAFQLTDNIDPAIIHLCAANKQEVSDTRLWLGKLILDEQSEEVLQDEWVGDFEEAEQQALSDLQKRLQVFIEYEPSTPSVKVSGLTRDVMEATKEIQAMIKQIRDQRTTEREAELYSNLVEWSYHDGRRMVPFDKLTNLQLEEAASEKKRQVTVRVKGMELTVDINNRKATDSRGNTKEIRRVAKHEGETLNLPQNWDPMGKEQVKVVQLAVNSPEYTTVQGKFAQTCAMNILKIERIQNQALWQNYQIKKNHLDNKYGGTTNEMQLFHGTDSATVLNVNRNGFNRSFAGRNAAMIGNGTYFAVNANYSAQGTYSQPDGNGHKRMYLARVLTGKYCHGQRGMITPPPRNQADPTDLYDSVTDNPAGPSMFVIFSDIQAYPEYLITFS</sequence>
<dbReference type="InterPro" id="IPR057045">
    <property type="entry name" value="PARP14_KH_3"/>
</dbReference>
<dbReference type="OrthoDB" id="6133115at2759"/>
<keyword evidence="12" id="KW-1185">Reference proteome</keyword>
<keyword evidence="2 7" id="KW-0328">Glycosyltransferase</keyword>
<feature type="domain" description="WWE" evidence="9">
    <location>
        <begin position="1546"/>
        <end position="1620"/>
    </location>
</feature>
<dbReference type="Pfam" id="PF23251">
    <property type="entry name" value="KH_PARP14_4"/>
    <property type="match status" value="1"/>
</dbReference>
<dbReference type="SMART" id="SM00506">
    <property type="entry name" value="A1pp"/>
    <property type="match status" value="3"/>
</dbReference>
<evidence type="ECO:0000256" key="8">
    <source>
        <dbReference type="SAM" id="MobiDB-lite"/>
    </source>
</evidence>
<dbReference type="Pfam" id="PF01661">
    <property type="entry name" value="Macro"/>
    <property type="match status" value="3"/>
</dbReference>
<dbReference type="PROSITE" id="PS51154">
    <property type="entry name" value="MACRO"/>
    <property type="match status" value="3"/>
</dbReference>
<proteinExistence type="inferred from homology"/>
<comment type="subcellular location">
    <subcellularLocation>
        <location evidence="1">Nucleus</location>
    </subcellularLocation>
</comment>
<dbReference type="InterPro" id="IPR037197">
    <property type="entry name" value="WWE_dom_sf"/>
</dbReference>
<dbReference type="GO" id="GO:0005737">
    <property type="term" value="C:cytoplasm"/>
    <property type="evidence" value="ECO:0000318"/>
    <property type="project" value="GO_Central"/>
</dbReference>
<dbReference type="PROSITE" id="PS50918">
    <property type="entry name" value="WWE"/>
    <property type="match status" value="1"/>
</dbReference>
<dbReference type="GO" id="GO:0003950">
    <property type="term" value="F:NAD+ poly-ADP-ribosyltransferase activity"/>
    <property type="evidence" value="ECO:0000318"/>
    <property type="project" value="GO_Central"/>
</dbReference>
<dbReference type="SUPFAM" id="SSF56399">
    <property type="entry name" value="ADP-ribosylation"/>
    <property type="match status" value="1"/>
</dbReference>
<dbReference type="InterPro" id="IPR057050">
    <property type="entry name" value="RRM_PARP14_2"/>
</dbReference>
<evidence type="ECO:0000259" key="9">
    <source>
        <dbReference type="PROSITE" id="PS50918"/>
    </source>
</evidence>
<dbReference type="InterPro" id="IPR057047">
    <property type="entry name" value="PARP14_KH_5"/>
</dbReference>
<dbReference type="Pfam" id="PF23253">
    <property type="entry name" value="KH_PARP14_6"/>
    <property type="match status" value="1"/>
</dbReference>
<dbReference type="Gene3D" id="3.90.228.10">
    <property type="match status" value="1"/>
</dbReference>
<feature type="domain" description="PARP catalytic" evidence="10">
    <location>
        <begin position="1631"/>
        <end position="1825"/>
    </location>
</feature>
<dbReference type="RefSeq" id="XP_031749264.1">
    <property type="nucleotide sequence ID" value="XM_031893404.1"/>
</dbReference>
<evidence type="ECO:0000259" key="11">
    <source>
        <dbReference type="PROSITE" id="PS51154"/>
    </source>
</evidence>
<dbReference type="InterPro" id="IPR012677">
    <property type="entry name" value="Nucleotide-bd_a/b_plait_sf"/>
</dbReference>
<comment type="similarity">
    <text evidence="6">Belongs to the ARTD/PARP family.</text>
</comment>
<dbReference type="SUPFAM" id="SSF117839">
    <property type="entry name" value="WWE domain"/>
    <property type="match status" value="1"/>
</dbReference>
<dbReference type="Pfam" id="PF23252">
    <property type="entry name" value="KH_PARP14_5"/>
    <property type="match status" value="1"/>
</dbReference>
<dbReference type="Pfam" id="PF23248">
    <property type="entry name" value="KH_PARP14_2"/>
    <property type="match status" value="1"/>
</dbReference>
<dbReference type="InterPro" id="IPR000504">
    <property type="entry name" value="RRM_dom"/>
</dbReference>
<dbReference type="Gene3D" id="3.40.220.10">
    <property type="entry name" value="Leucine Aminopeptidase, subunit E, domain 1"/>
    <property type="match status" value="3"/>
</dbReference>
<dbReference type="InterPro" id="IPR002589">
    <property type="entry name" value="Macro_dom"/>
</dbReference>
<evidence type="ECO:0000256" key="4">
    <source>
        <dbReference type="ARBA" id="ARBA00023027"/>
    </source>
</evidence>
<dbReference type="SUPFAM" id="SSF54928">
    <property type="entry name" value="RNA-binding domain, RBD"/>
    <property type="match status" value="1"/>
</dbReference>
<dbReference type="SUPFAM" id="SSF52949">
    <property type="entry name" value="Macro domain-like"/>
    <property type="match status" value="3"/>
</dbReference>
<evidence type="ECO:0000313" key="14">
    <source>
        <dbReference type="Xenbase" id="XB-GENE-29077647"/>
    </source>
</evidence>
<dbReference type="GO" id="GO:0003723">
    <property type="term" value="F:RNA binding"/>
    <property type="evidence" value="ECO:0007669"/>
    <property type="project" value="InterPro"/>
</dbReference>
<dbReference type="CDD" id="cd01439">
    <property type="entry name" value="TCCD_inducible_PARP_like"/>
    <property type="match status" value="1"/>
</dbReference>
<keyword evidence="3 7" id="KW-0808">Transferase</keyword>
<dbReference type="Pfam" id="PF23222">
    <property type="entry name" value="RRM_PARP14_1"/>
    <property type="match status" value="1"/>
</dbReference>
<gene>
    <name evidence="14" type="primary">parp14.5</name>
    <name evidence="13" type="synonym">LOC100485144</name>
</gene>
<dbReference type="InterPro" id="IPR057049">
    <property type="entry name" value="PARP14_KH_8"/>
</dbReference>
<dbReference type="FunFam" id="3.90.228.10:FF:000008">
    <property type="entry name" value="Poly [ADP-ribose] polymerase"/>
    <property type="match status" value="1"/>
</dbReference>
<evidence type="ECO:0000256" key="6">
    <source>
        <dbReference type="ARBA" id="ARBA00024347"/>
    </source>
</evidence>
<dbReference type="Xenbase" id="XB-GENE-29077647">
    <property type="gene designation" value="parp14.5"/>
</dbReference>
<feature type="compositionally biased region" description="Low complexity" evidence="8">
    <location>
        <begin position="103"/>
        <end position="116"/>
    </location>
</feature>
<dbReference type="CDD" id="cd02903">
    <property type="entry name" value="Macro_BAL-like"/>
    <property type="match status" value="1"/>
</dbReference>
<dbReference type="Pfam" id="PF23249">
    <property type="entry name" value="KH_PARP14_3"/>
    <property type="match status" value="1"/>
</dbReference>
<dbReference type="InterPro" id="IPR057043">
    <property type="entry name" value="PARP14_KH_2"/>
</dbReference>
<evidence type="ECO:0000256" key="3">
    <source>
        <dbReference type="ARBA" id="ARBA00022679"/>
    </source>
</evidence>
<dbReference type="InterPro" id="IPR004170">
    <property type="entry name" value="WWE_dom"/>
</dbReference>
<dbReference type="PROSITE" id="PS51059">
    <property type="entry name" value="PARP_CATALYTIC"/>
    <property type="match status" value="1"/>
</dbReference>
<dbReference type="SMART" id="SM00360">
    <property type="entry name" value="RRM"/>
    <property type="match status" value="1"/>
</dbReference>
<dbReference type="InterPro" id="IPR057044">
    <property type="entry name" value="PARP14_KH_1"/>
</dbReference>
<dbReference type="GO" id="GO:0005634">
    <property type="term" value="C:nucleus"/>
    <property type="evidence" value="ECO:0000318"/>
    <property type="project" value="GO_Central"/>
</dbReference>
<accession>A0A8J1IUI7</accession>
<dbReference type="Gene3D" id="3.30.720.50">
    <property type="match status" value="1"/>
</dbReference>
<evidence type="ECO:0000313" key="13">
    <source>
        <dbReference type="RefSeq" id="XP_031749264.1"/>
    </source>
</evidence>
<dbReference type="InterPro" id="IPR035979">
    <property type="entry name" value="RBD_domain_sf"/>
</dbReference>
<dbReference type="EC" id="2.4.2.-" evidence="7"/>
<feature type="domain" description="Macro" evidence="11">
    <location>
        <begin position="783"/>
        <end position="970"/>
    </location>
</feature>
<dbReference type="PANTHER" id="PTHR14453">
    <property type="entry name" value="PARP/ZINC FINGER CCCH TYPE DOMAIN CONTAINING PROTEIN"/>
    <property type="match status" value="1"/>
</dbReference>
<reference evidence="13" key="1">
    <citation type="submission" date="2025-08" db="UniProtKB">
        <authorList>
            <consortium name="RefSeq"/>
        </authorList>
    </citation>
    <scope>IDENTIFICATION</scope>
    <source>
        <strain evidence="13">Nigerian</strain>
        <tissue evidence="13">Liver and blood</tissue>
    </source>
</reference>
<dbReference type="Proteomes" id="UP000008143">
    <property type="component" value="Chromosome 9"/>
</dbReference>
<dbReference type="Pfam" id="PF23245">
    <property type="entry name" value="RRM_PARP14_2"/>
    <property type="match status" value="1"/>
</dbReference>
<feature type="region of interest" description="Disordered" evidence="8">
    <location>
        <begin position="977"/>
        <end position="1005"/>
    </location>
</feature>
<evidence type="ECO:0000313" key="12">
    <source>
        <dbReference type="Proteomes" id="UP000008143"/>
    </source>
</evidence>
<dbReference type="KEGG" id="xtr:100485144"/>
<dbReference type="CDD" id="cd02907">
    <property type="entry name" value="Macro_Af1521_BAL-like"/>
    <property type="match status" value="1"/>
</dbReference>
<dbReference type="OMA" id="KCFSRTA"/>
<dbReference type="InterPro" id="IPR043472">
    <property type="entry name" value="Macro_dom-like"/>
</dbReference>
<feature type="domain" description="Macro" evidence="11">
    <location>
        <begin position="1211"/>
        <end position="1409"/>
    </location>
</feature>
<dbReference type="InterPro" id="IPR012317">
    <property type="entry name" value="Poly(ADP-ribose)pol_cat_dom"/>
</dbReference>
<dbReference type="Pfam" id="PF23084">
    <property type="entry name" value="KH_PARP14_1"/>
    <property type="match status" value="1"/>
</dbReference>
<dbReference type="GO" id="GO:0010629">
    <property type="term" value="P:negative regulation of gene expression"/>
    <property type="evidence" value="ECO:0000318"/>
    <property type="project" value="GO_Central"/>
</dbReference>
<dbReference type="InterPro" id="IPR057048">
    <property type="entry name" value="PARP14_KH_6"/>
</dbReference>
<dbReference type="InterPro" id="IPR057046">
    <property type="entry name" value="PARP14_KH_4"/>
</dbReference>
<dbReference type="AGR" id="Xenbase:XB-GENE-29077647"/>
<keyword evidence="5" id="KW-0539">Nucleus</keyword>
<dbReference type="Pfam" id="PF23085">
    <property type="entry name" value="RRM_PARP14_3"/>
    <property type="match status" value="1"/>
</dbReference>
<keyword evidence="4 7" id="KW-0520">NAD</keyword>
<evidence type="ECO:0000256" key="5">
    <source>
        <dbReference type="ARBA" id="ARBA00023242"/>
    </source>
</evidence>
<dbReference type="Pfam" id="PF22005">
    <property type="entry name" value="WWE_1"/>
    <property type="match status" value="1"/>
</dbReference>
<evidence type="ECO:0000256" key="1">
    <source>
        <dbReference type="ARBA" id="ARBA00004123"/>
    </source>
</evidence>
<dbReference type="Pfam" id="PF00644">
    <property type="entry name" value="PARP"/>
    <property type="match status" value="1"/>
</dbReference>
<dbReference type="InterPro" id="IPR052056">
    <property type="entry name" value="Mono-ARTD/PARP"/>
</dbReference>
<feature type="compositionally biased region" description="Polar residues" evidence="8">
    <location>
        <begin position="994"/>
        <end position="1005"/>
    </location>
</feature>
<dbReference type="Pfam" id="PF23254">
    <property type="entry name" value="KH_PARP14_8"/>
    <property type="match status" value="1"/>
</dbReference>
<evidence type="ECO:0000256" key="2">
    <source>
        <dbReference type="ARBA" id="ARBA00022676"/>
    </source>
</evidence>
<dbReference type="InterPro" id="IPR057051">
    <property type="entry name" value="PARP14_RPM_1"/>
</dbReference>
<protein>
    <recommendedName>
        <fullName evidence="7">Poly [ADP-ribose] polymerase</fullName>
        <shortName evidence="7">PARP</shortName>
        <ecNumber evidence="7">2.4.2.-</ecNumber>
    </recommendedName>
</protein>
<dbReference type="GO" id="GO:0060336">
    <property type="term" value="P:negative regulation of type II interferon-mediated signaling pathway"/>
    <property type="evidence" value="ECO:0000318"/>
    <property type="project" value="GO_Central"/>
</dbReference>
<dbReference type="PANTHER" id="PTHR14453:SF89">
    <property type="entry name" value="PROTEIN MONO-ADP-RIBOSYLTRANSFERASE PARP14"/>
    <property type="match status" value="1"/>
</dbReference>
<dbReference type="Gene3D" id="3.30.70.330">
    <property type="match status" value="2"/>
</dbReference>